<dbReference type="Gene3D" id="2.120.10.30">
    <property type="entry name" value="TolB, C-terminal domain"/>
    <property type="match status" value="1"/>
</dbReference>
<feature type="non-terminal residue" evidence="3">
    <location>
        <position position="1"/>
    </location>
</feature>
<dbReference type="AlphaFoldDB" id="A0A0F9GMC4"/>
<dbReference type="InterPro" id="IPR011042">
    <property type="entry name" value="6-blade_b-propeller_TolB-like"/>
</dbReference>
<reference evidence="3" key="1">
    <citation type="journal article" date="2015" name="Nature">
        <title>Complex archaea that bridge the gap between prokaryotes and eukaryotes.</title>
        <authorList>
            <person name="Spang A."/>
            <person name="Saw J.H."/>
            <person name="Jorgensen S.L."/>
            <person name="Zaremba-Niedzwiedzka K."/>
            <person name="Martijn J."/>
            <person name="Lind A.E."/>
            <person name="van Eijk R."/>
            <person name="Schleper C."/>
            <person name="Guy L."/>
            <person name="Ettema T.J."/>
        </authorList>
    </citation>
    <scope>NUCLEOTIDE SEQUENCE</scope>
</reference>
<dbReference type="PANTHER" id="PTHR19328">
    <property type="entry name" value="HEDGEHOG-INTERACTING PROTEIN"/>
    <property type="match status" value="1"/>
</dbReference>
<organism evidence="3">
    <name type="scientific">marine sediment metagenome</name>
    <dbReference type="NCBI Taxonomy" id="412755"/>
    <lineage>
        <taxon>unclassified sequences</taxon>
        <taxon>metagenomes</taxon>
        <taxon>ecological metagenomes</taxon>
    </lineage>
</organism>
<evidence type="ECO:0000259" key="2">
    <source>
        <dbReference type="Pfam" id="PF07995"/>
    </source>
</evidence>
<dbReference type="InterPro" id="IPR008972">
    <property type="entry name" value="Cupredoxin"/>
</dbReference>
<protein>
    <recommendedName>
        <fullName evidence="2">Glucose/Sorbosone dehydrogenase domain-containing protein</fullName>
    </recommendedName>
</protein>
<dbReference type="InterPro" id="IPR012938">
    <property type="entry name" value="Glc/Sorbosone_DH"/>
</dbReference>
<gene>
    <name evidence="3" type="ORF">LCGC14_1892390</name>
</gene>
<proteinExistence type="predicted"/>
<dbReference type="InterPro" id="IPR011041">
    <property type="entry name" value="Quinoprot_gluc/sorb_DH_b-prop"/>
</dbReference>
<dbReference type="PANTHER" id="PTHR19328:SF75">
    <property type="entry name" value="ALDOSE SUGAR DEHYDROGENASE YLII"/>
    <property type="match status" value="1"/>
</dbReference>
<comment type="caution">
    <text evidence="3">The sequence shown here is derived from an EMBL/GenBank/DDBJ whole genome shotgun (WGS) entry which is preliminary data.</text>
</comment>
<sequence length="495" mass="52936">GTMIHNAKSGQECTPDGRWGSSNLSTGDSFSMTVDEIGTISYLCDIATHCTGYGQEGKIEVEADDDDKIEDPIPELIRKGDIPIRLETVATGLTAPNWGTFAPGHPDRLFVTDQDGILWAIQLGTGEKSVFLDVSNRLVRLGISGPGTFDERGLLGVAFHPDYVTNGLLYTYTSQPVDGPADFSTMPSGVAANHQSVITEWNVPDPTDPDSVVDPNSAQELLRIDQPQFNHDGGALNFGPDKMLYISLGDGGGADDVDGQVFLGTPMVGHGQGNGQDPGNVLGTILRIDPFGSNSTNGNYGIPNNNPFIGRAGFVDEILAYGFRNPFRFSFDSANGSLYVGDVGQNKIEEVDLVTSGGNYGWNLKEGTFCFDPDNGDPGFVFKCNSEPPGLNDPIAQYDHDEGTAVIGGFVYHGSGIPALRGRYIFGDLSKTGANGRLFYLTNENRVVEFPLPGGTALNLWLFGFGQDASGEVYVFGNKTGVPFNETGIVFKIVS</sequence>
<dbReference type="Pfam" id="PF07995">
    <property type="entry name" value="GSDH"/>
    <property type="match status" value="1"/>
</dbReference>
<dbReference type="SUPFAM" id="SSF50952">
    <property type="entry name" value="Soluble quinoprotein glucose dehydrogenase"/>
    <property type="match status" value="1"/>
</dbReference>
<feature type="region of interest" description="Disordered" evidence="1">
    <location>
        <begin position="1"/>
        <end position="22"/>
    </location>
</feature>
<dbReference type="Gene3D" id="2.60.40.420">
    <property type="entry name" value="Cupredoxins - blue copper proteins"/>
    <property type="match status" value="1"/>
</dbReference>
<dbReference type="EMBL" id="LAZR01019672">
    <property type="protein sequence ID" value="KKL91671.1"/>
    <property type="molecule type" value="Genomic_DNA"/>
</dbReference>
<accession>A0A0F9GMC4</accession>
<evidence type="ECO:0000256" key="1">
    <source>
        <dbReference type="SAM" id="MobiDB-lite"/>
    </source>
</evidence>
<dbReference type="SUPFAM" id="SSF49503">
    <property type="entry name" value="Cupredoxins"/>
    <property type="match status" value="1"/>
</dbReference>
<feature type="domain" description="Glucose/Sorbosone dehydrogenase" evidence="2">
    <location>
        <begin position="108"/>
        <end position="432"/>
    </location>
</feature>
<name>A0A0F9GMC4_9ZZZZ</name>
<evidence type="ECO:0000313" key="3">
    <source>
        <dbReference type="EMBL" id="KKL91671.1"/>
    </source>
</evidence>